<dbReference type="RefSeq" id="XP_033535245.1">
    <property type="nucleotide sequence ID" value="XM_033676227.1"/>
</dbReference>
<dbReference type="PANTHER" id="PTHR46082:SF6">
    <property type="entry name" value="AAA+ ATPASE DOMAIN-CONTAINING PROTEIN-RELATED"/>
    <property type="match status" value="1"/>
</dbReference>
<accession>A0A6G1G6F8</accession>
<name>A0A6G1G6F8_9PEZI</name>
<dbReference type="InterPro" id="IPR011990">
    <property type="entry name" value="TPR-like_helical_dom_sf"/>
</dbReference>
<proteinExistence type="predicted"/>
<dbReference type="Pfam" id="PF06985">
    <property type="entry name" value="HET"/>
    <property type="match status" value="1"/>
</dbReference>
<dbReference type="SUPFAM" id="SSF48452">
    <property type="entry name" value="TPR-like"/>
    <property type="match status" value="2"/>
</dbReference>
<dbReference type="InterPro" id="IPR002182">
    <property type="entry name" value="NB-ARC"/>
</dbReference>
<dbReference type="PRINTS" id="PR00381">
    <property type="entry name" value="KINESINLIGHT"/>
</dbReference>
<reference evidence="3 5" key="1">
    <citation type="submission" date="2020-01" db="EMBL/GenBank/DDBJ databases">
        <authorList>
            <consortium name="DOE Joint Genome Institute"/>
            <person name="Haridas S."/>
            <person name="Albert R."/>
            <person name="Binder M."/>
            <person name="Bloem J."/>
            <person name="Labutti K."/>
            <person name="Salamov A."/>
            <person name="Andreopoulos B."/>
            <person name="Baker S.E."/>
            <person name="Barry K."/>
            <person name="Bills G."/>
            <person name="Bluhm B.H."/>
            <person name="Cannon C."/>
            <person name="Castanera R."/>
            <person name="Culley D.E."/>
            <person name="Daum C."/>
            <person name="Ezra D."/>
            <person name="Gonzalez J.B."/>
            <person name="Henrissat B."/>
            <person name="Kuo A."/>
            <person name="Liang C."/>
            <person name="Lipzen A."/>
            <person name="Lutzoni F."/>
            <person name="Magnuson J."/>
            <person name="Mondo S."/>
            <person name="Nolan M."/>
            <person name="Ohm R."/>
            <person name="Pangilinan J."/>
            <person name="Park H.-J."/>
            <person name="Ramirez L."/>
            <person name="Alfaro M."/>
            <person name="Sun H."/>
            <person name="Tritt A."/>
            <person name="Yoshinaga Y."/>
            <person name="Zwiers L.-H."/>
            <person name="Turgeon B.G."/>
            <person name="Goodwin S.B."/>
            <person name="Spatafora J.W."/>
            <person name="Crous P.W."/>
            <person name="Grigoriev I.V."/>
        </authorList>
    </citation>
    <scope>NUCLEOTIDE SEQUENCE</scope>
    <source>
        <strain evidence="3 5">CBS 781.70</strain>
    </source>
</reference>
<dbReference type="Proteomes" id="UP000504638">
    <property type="component" value="Unplaced"/>
</dbReference>
<dbReference type="Pfam" id="PF13424">
    <property type="entry name" value="TPR_12"/>
    <property type="match status" value="1"/>
</dbReference>
<dbReference type="InterPro" id="IPR010730">
    <property type="entry name" value="HET"/>
</dbReference>
<evidence type="ECO:0000259" key="2">
    <source>
        <dbReference type="Pfam" id="PF06985"/>
    </source>
</evidence>
<dbReference type="GO" id="GO:0043531">
    <property type="term" value="F:ADP binding"/>
    <property type="evidence" value="ECO:0007669"/>
    <property type="project" value="InterPro"/>
</dbReference>
<dbReference type="InterPro" id="IPR053137">
    <property type="entry name" value="NLR-like"/>
</dbReference>
<dbReference type="InterPro" id="IPR027417">
    <property type="entry name" value="P-loop_NTPase"/>
</dbReference>
<dbReference type="Gene3D" id="3.40.50.300">
    <property type="entry name" value="P-loop containing nucleotide triphosphate hydrolases"/>
    <property type="match status" value="1"/>
</dbReference>
<dbReference type="PANTHER" id="PTHR46082">
    <property type="entry name" value="ATP/GTP-BINDING PROTEIN-RELATED"/>
    <property type="match status" value="1"/>
</dbReference>
<evidence type="ECO:0000313" key="3">
    <source>
        <dbReference type="EMBL" id="KAF1813614.1"/>
    </source>
</evidence>
<keyword evidence="4" id="KW-1185">Reference proteome</keyword>
<evidence type="ECO:0000313" key="5">
    <source>
        <dbReference type="RefSeq" id="XP_033535245.1"/>
    </source>
</evidence>
<dbReference type="EMBL" id="ML975154">
    <property type="protein sequence ID" value="KAF1813614.1"/>
    <property type="molecule type" value="Genomic_DNA"/>
</dbReference>
<feature type="domain" description="Heterokaryon incompatibility" evidence="2">
    <location>
        <begin position="25"/>
        <end position="111"/>
    </location>
</feature>
<organism evidence="3">
    <name type="scientific">Eremomyces bilateralis CBS 781.70</name>
    <dbReference type="NCBI Taxonomy" id="1392243"/>
    <lineage>
        <taxon>Eukaryota</taxon>
        <taxon>Fungi</taxon>
        <taxon>Dikarya</taxon>
        <taxon>Ascomycota</taxon>
        <taxon>Pezizomycotina</taxon>
        <taxon>Dothideomycetes</taxon>
        <taxon>Dothideomycetes incertae sedis</taxon>
        <taxon>Eremomycetales</taxon>
        <taxon>Eremomycetaceae</taxon>
        <taxon>Eremomyces</taxon>
    </lineage>
</organism>
<feature type="domain" description="NB-ARC" evidence="1">
    <location>
        <begin position="267"/>
        <end position="447"/>
    </location>
</feature>
<dbReference type="Pfam" id="PF13374">
    <property type="entry name" value="TPR_10"/>
    <property type="match status" value="4"/>
</dbReference>
<dbReference type="Gene3D" id="1.25.40.10">
    <property type="entry name" value="Tetratricopeptide repeat domain"/>
    <property type="match status" value="2"/>
</dbReference>
<evidence type="ECO:0000313" key="4">
    <source>
        <dbReference type="Proteomes" id="UP000504638"/>
    </source>
</evidence>
<reference evidence="5" key="2">
    <citation type="submission" date="2020-04" db="EMBL/GenBank/DDBJ databases">
        <authorList>
            <consortium name="NCBI Genome Project"/>
        </authorList>
    </citation>
    <scope>NUCLEOTIDE SEQUENCE</scope>
    <source>
        <strain evidence="5">CBS 781.70</strain>
    </source>
</reference>
<sequence>MRLLVIDSDGELRLINRVGDNIPEYAILSHTWGADDEEVTFKDVINKTGINKPGYKKLLFCGKQAEKDGLLFFWVDSCCIDRSSSAELSTAINSMFRWYREAARCYVYLSDVPNPKDPTSTAESAFLNSRWFMRGWTLQELLAPSSVQFFSYKGEPLGDKKSREQQVHQITGIAIDALRGNPMSEFSIADRLSWAARRETTIGEDAAYCLLGIFEIYIPLIYGEGRNNALDRLQRKIRKFSNPASLIPAGAPWIVPFERNPHFTGRESQLAQLEGKLFAKDRTMKIAVTGLGGVGKTQLVLELLFRTKEKFQNCSIIWIPATNMENLHQAYVHVARQLGIPGWEQEQRDVKKLVQEYLSIDNASQWLLVFDNADDLDMWITKTIPREEPEQELSRLIDYLPSSKQGSIIFTTRDRKTAVKLAPQNIVEVTEMDEEIAMQLLRKSLANKDHLGRGPDTTDLLAKLMYLPLAIIQAAAYINENGTSITEYLSVLKGQEEDTIDILSEDFEDAGRYHNVKNPVATTWLISFEQIRRRDALAADYLSFMACVEPKDIPLSLFPPGLSRKKEMDAIGTLYAYSFISRRPADLAVDVHRLVHLSTRNWLRNEGILVRSMEKAISRLEEVFPDADHKNRSIWRTYLPHTRYVLESDLVDRNWKDRTDLLWRYGTCLYEDGRWNEAEGPFTQVLEMKKRLLGLEHPDTLTSMANLASTYRNQGRWDAAEELEVQVMETRKKKLGADHPHTLSSMANLASTYWNQGRWDAAEELEVQVMETRKKKLGADHPDTLSSLANLASTYWKQGRWDAAEELDAQVMETRRKKLGADHPDTLTSMANLASTYWNQGRWDVTEELEVQVMETRKKKLGADHPHTLSSMANLAITWKGTGRDLDAIHLMEQCIMLRKHVLGVDHAYTRSSSAILMQWQTEQLDIGTSAAKDGECDDKVDQ</sequence>
<dbReference type="Pfam" id="PF00931">
    <property type="entry name" value="NB-ARC"/>
    <property type="match status" value="1"/>
</dbReference>
<protein>
    <submittedName>
        <fullName evidence="3 5">HET-domain-containing protein</fullName>
    </submittedName>
</protein>
<dbReference type="GeneID" id="54416797"/>
<dbReference type="AlphaFoldDB" id="A0A6G1G6F8"/>
<dbReference type="OrthoDB" id="674604at2759"/>
<gene>
    <name evidence="3 5" type="ORF">P152DRAFT_393997</name>
</gene>
<reference evidence="5" key="3">
    <citation type="submission" date="2025-04" db="UniProtKB">
        <authorList>
            <consortium name="RefSeq"/>
        </authorList>
    </citation>
    <scope>IDENTIFICATION</scope>
    <source>
        <strain evidence="5">CBS 781.70</strain>
    </source>
</reference>
<evidence type="ECO:0000259" key="1">
    <source>
        <dbReference type="Pfam" id="PF00931"/>
    </source>
</evidence>
<dbReference type="SUPFAM" id="SSF52540">
    <property type="entry name" value="P-loop containing nucleoside triphosphate hydrolases"/>
    <property type="match status" value="1"/>
</dbReference>